<dbReference type="GO" id="GO:0032040">
    <property type="term" value="C:small-subunit processome"/>
    <property type="evidence" value="ECO:0007669"/>
    <property type="project" value="TreeGrafter"/>
</dbReference>
<evidence type="ECO:0000256" key="1">
    <source>
        <dbReference type="ARBA" id="ARBA00004604"/>
    </source>
</evidence>
<comment type="subcellular location">
    <subcellularLocation>
        <location evidence="1">Nucleus</location>
        <location evidence="1">Nucleolus</location>
    </subcellularLocation>
</comment>
<dbReference type="OrthoDB" id="28112at2759"/>
<dbReference type="InterPro" id="IPR011990">
    <property type="entry name" value="TPR-like_helical_dom_sf"/>
</dbReference>
<dbReference type="AlphaFoldDB" id="A0A409Y664"/>
<evidence type="ECO:0000313" key="8">
    <source>
        <dbReference type="Proteomes" id="UP000284842"/>
    </source>
</evidence>
<dbReference type="SUPFAM" id="SSF48452">
    <property type="entry name" value="TPR-like"/>
    <property type="match status" value="1"/>
</dbReference>
<dbReference type="PANTHER" id="PTHR23271:SF1">
    <property type="entry name" value="U3 SMALL NUCLEOLAR RNA-ASSOCIATED PROTEIN 6 HOMOLOG"/>
    <property type="match status" value="1"/>
</dbReference>
<dbReference type="PANTHER" id="PTHR23271">
    <property type="entry name" value="HEPATOCELLULAR CARCINOMA-ASSOCIATED ANTIGEN 66"/>
    <property type="match status" value="1"/>
</dbReference>
<evidence type="ECO:0000256" key="5">
    <source>
        <dbReference type="ARBA" id="ARBA00023242"/>
    </source>
</evidence>
<evidence type="ECO:0000259" key="6">
    <source>
        <dbReference type="Pfam" id="PF08640"/>
    </source>
</evidence>
<dbReference type="GO" id="GO:0030515">
    <property type="term" value="F:snoRNA binding"/>
    <property type="evidence" value="ECO:0007669"/>
    <property type="project" value="InterPro"/>
</dbReference>
<dbReference type="Pfam" id="PF08640">
    <property type="entry name" value="U3_assoc_6"/>
    <property type="match status" value="1"/>
</dbReference>
<evidence type="ECO:0000256" key="4">
    <source>
        <dbReference type="ARBA" id="ARBA00022737"/>
    </source>
</evidence>
<dbReference type="InterPro" id="IPR013949">
    <property type="entry name" value="Utp6"/>
</dbReference>
<evidence type="ECO:0000313" key="7">
    <source>
        <dbReference type="EMBL" id="PPQ98431.1"/>
    </source>
</evidence>
<dbReference type="Proteomes" id="UP000284842">
    <property type="component" value="Unassembled WGS sequence"/>
</dbReference>
<feature type="domain" description="U3 small nucleolar RNA-associated protein 6 N-terminal" evidence="6">
    <location>
        <begin position="9"/>
        <end position="91"/>
    </location>
</feature>
<protein>
    <recommendedName>
        <fullName evidence="6">U3 small nucleolar RNA-associated protein 6 N-terminal domain-containing protein</fullName>
    </recommendedName>
</protein>
<dbReference type="InParanoid" id="A0A409Y664"/>
<accession>A0A409Y664</accession>
<dbReference type="GO" id="GO:0000462">
    <property type="term" value="P:maturation of SSU-rRNA from tricistronic rRNA transcript (SSU-rRNA, 5.8S rRNA, LSU-rRNA)"/>
    <property type="evidence" value="ECO:0007669"/>
    <property type="project" value="InterPro"/>
</dbReference>
<comment type="caution">
    <text evidence="7">The sequence shown here is derived from an EMBL/GenBank/DDBJ whole genome shotgun (WGS) entry which is preliminary data.</text>
</comment>
<dbReference type="InterPro" id="IPR055347">
    <property type="entry name" value="UTP6_N"/>
</dbReference>
<comment type="similarity">
    <text evidence="2">Belongs to the UTP6 family.</text>
</comment>
<keyword evidence="5" id="KW-0539">Nucleus</keyword>
<organism evidence="7 8">
    <name type="scientific">Panaeolus cyanescens</name>
    <dbReference type="NCBI Taxonomy" id="181874"/>
    <lineage>
        <taxon>Eukaryota</taxon>
        <taxon>Fungi</taxon>
        <taxon>Dikarya</taxon>
        <taxon>Basidiomycota</taxon>
        <taxon>Agaricomycotina</taxon>
        <taxon>Agaricomycetes</taxon>
        <taxon>Agaricomycetidae</taxon>
        <taxon>Agaricales</taxon>
        <taxon>Agaricineae</taxon>
        <taxon>Galeropsidaceae</taxon>
        <taxon>Panaeolus</taxon>
    </lineage>
</organism>
<proteinExistence type="inferred from homology"/>
<dbReference type="Gene3D" id="1.25.40.10">
    <property type="entry name" value="Tetratricopeptide repeat domain"/>
    <property type="match status" value="2"/>
</dbReference>
<dbReference type="STRING" id="181874.A0A409Y664"/>
<keyword evidence="4" id="KW-0677">Repeat</keyword>
<dbReference type="GO" id="GO:0034388">
    <property type="term" value="C:Pwp2p-containing subcomplex of 90S preribosome"/>
    <property type="evidence" value="ECO:0007669"/>
    <property type="project" value="TreeGrafter"/>
</dbReference>
<dbReference type="InterPro" id="IPR003107">
    <property type="entry name" value="HAT"/>
</dbReference>
<keyword evidence="8" id="KW-1185">Reference proteome</keyword>
<gene>
    <name evidence="7" type="ORF">CVT24_004110</name>
</gene>
<name>A0A409Y664_9AGAR</name>
<evidence type="ECO:0000256" key="3">
    <source>
        <dbReference type="ARBA" id="ARBA00022552"/>
    </source>
</evidence>
<dbReference type="SMART" id="SM00386">
    <property type="entry name" value="HAT"/>
    <property type="match status" value="4"/>
</dbReference>
<dbReference type="EMBL" id="NHTK01001383">
    <property type="protein sequence ID" value="PPQ98431.1"/>
    <property type="molecule type" value="Genomic_DNA"/>
</dbReference>
<sequence>MERVQFQQEQMLNELKDLVEKNLFTDKEAKQIMKQRTIYETALVRRVARKADFLRYAAYEMSLEQLRRKRVERLKLKPAPASISDYALVKRQFEIFERAVRKFKSDVGLWVQYIQVAKREGARSLVGRITARALQMHPNNPSLFILAASHELDHHSPSAARTLMQRGIRLNPESIDLWKEYVKMELGYIESLRRRWEVLGIKTSGEEETEGREETEEEGNVGADARRKVMEGEIVAQVISSAGQGMNDISLVEMNRLIKKLTTAIPRVELFESIKDVISEFPTTADLRKRLLCHLYDEVHKVLGNEPKAVVFRASRFIGTEGVVGIEKALKEIEEIIGKGSLEYKIFIKEWIHKIT</sequence>
<reference evidence="7 8" key="1">
    <citation type="journal article" date="2018" name="Evol. Lett.">
        <title>Horizontal gene cluster transfer increased hallucinogenic mushroom diversity.</title>
        <authorList>
            <person name="Reynolds H.T."/>
            <person name="Vijayakumar V."/>
            <person name="Gluck-Thaler E."/>
            <person name="Korotkin H.B."/>
            <person name="Matheny P.B."/>
            <person name="Slot J.C."/>
        </authorList>
    </citation>
    <scope>NUCLEOTIDE SEQUENCE [LARGE SCALE GENOMIC DNA]</scope>
    <source>
        <strain evidence="7 8">2629</strain>
    </source>
</reference>
<keyword evidence="3" id="KW-0698">rRNA processing</keyword>
<evidence type="ECO:0000256" key="2">
    <source>
        <dbReference type="ARBA" id="ARBA00010734"/>
    </source>
</evidence>